<keyword evidence="1" id="KW-1133">Transmembrane helix</keyword>
<proteinExistence type="predicted"/>
<name>A0AAV4C0U8_9GAST</name>
<feature type="transmembrane region" description="Helical" evidence="1">
    <location>
        <begin position="197"/>
        <end position="215"/>
    </location>
</feature>
<gene>
    <name evidence="3" type="ORF">PoB_005080400</name>
</gene>
<sequence>MAIHFRRKTDRDRSPPPVPTVVLHQCTGGALRPYFVHLRKSAISIIWRQWDWKKTKMDPPHTIVEYFAEHDRYRCGYCGQKDTNYSHVMWAHQMSVQDYQDLIDRGWRRSGKTVYKPTMDMMCCPHYTIRCRALDFKLNKSHKKQIKRVNRYLIHGIKPGRDDDDQVGVKDNVNENSVRAKTNQEYWVPSPFLQKSYFLLFFSFWGRTSFVLFFLKKQKSETKF</sequence>
<evidence type="ECO:0000259" key="2">
    <source>
        <dbReference type="Pfam" id="PF04376"/>
    </source>
</evidence>
<dbReference type="Proteomes" id="UP000735302">
    <property type="component" value="Unassembled WGS sequence"/>
</dbReference>
<dbReference type="InterPro" id="IPR030700">
    <property type="entry name" value="N-end_Aminoacyl_Trfase"/>
</dbReference>
<evidence type="ECO:0000313" key="4">
    <source>
        <dbReference type="Proteomes" id="UP000735302"/>
    </source>
</evidence>
<keyword evidence="1" id="KW-0472">Membrane</keyword>
<dbReference type="AlphaFoldDB" id="A0AAV4C0U8"/>
<protein>
    <submittedName>
        <fullName evidence="3">Arginyl-tRNA--protein transferase 1</fullName>
    </submittedName>
</protein>
<dbReference type="PANTHER" id="PTHR21367:SF1">
    <property type="entry name" value="ARGINYL-TRNA--PROTEIN TRANSFERASE 1"/>
    <property type="match status" value="1"/>
</dbReference>
<keyword evidence="4" id="KW-1185">Reference proteome</keyword>
<evidence type="ECO:0000313" key="3">
    <source>
        <dbReference type="EMBL" id="GFO24299.1"/>
    </source>
</evidence>
<reference evidence="3 4" key="1">
    <citation type="journal article" date="2021" name="Elife">
        <title>Chloroplast acquisition without the gene transfer in kleptoplastic sea slugs, Plakobranchus ocellatus.</title>
        <authorList>
            <person name="Maeda T."/>
            <person name="Takahashi S."/>
            <person name="Yoshida T."/>
            <person name="Shimamura S."/>
            <person name="Takaki Y."/>
            <person name="Nagai Y."/>
            <person name="Toyoda A."/>
            <person name="Suzuki Y."/>
            <person name="Arimoto A."/>
            <person name="Ishii H."/>
            <person name="Satoh N."/>
            <person name="Nishiyama T."/>
            <person name="Hasebe M."/>
            <person name="Maruyama T."/>
            <person name="Minagawa J."/>
            <person name="Obokata J."/>
            <person name="Shigenobu S."/>
        </authorList>
    </citation>
    <scope>NUCLEOTIDE SEQUENCE [LARGE SCALE GENOMIC DNA]</scope>
</reference>
<dbReference type="InterPro" id="IPR007471">
    <property type="entry name" value="N-end_Aminoacyl_Trfase_N"/>
</dbReference>
<keyword evidence="1" id="KW-0812">Transmembrane</keyword>
<evidence type="ECO:0000256" key="1">
    <source>
        <dbReference type="SAM" id="Phobius"/>
    </source>
</evidence>
<organism evidence="3 4">
    <name type="scientific">Plakobranchus ocellatus</name>
    <dbReference type="NCBI Taxonomy" id="259542"/>
    <lineage>
        <taxon>Eukaryota</taxon>
        <taxon>Metazoa</taxon>
        <taxon>Spiralia</taxon>
        <taxon>Lophotrochozoa</taxon>
        <taxon>Mollusca</taxon>
        <taxon>Gastropoda</taxon>
        <taxon>Heterobranchia</taxon>
        <taxon>Euthyneura</taxon>
        <taxon>Panpulmonata</taxon>
        <taxon>Sacoglossa</taxon>
        <taxon>Placobranchoidea</taxon>
        <taxon>Plakobranchidae</taxon>
        <taxon>Plakobranchus</taxon>
    </lineage>
</organism>
<dbReference type="Pfam" id="PF04376">
    <property type="entry name" value="ATE_N"/>
    <property type="match status" value="1"/>
</dbReference>
<accession>A0AAV4C0U8</accession>
<feature type="domain" description="N-end aminoacyl transferase N-terminal" evidence="2">
    <location>
        <begin position="74"/>
        <end position="144"/>
    </location>
</feature>
<dbReference type="GO" id="GO:0004057">
    <property type="term" value="F:arginyl-tRNA--protein transferase activity"/>
    <property type="evidence" value="ECO:0007669"/>
    <property type="project" value="InterPro"/>
</dbReference>
<dbReference type="EMBL" id="BLXT01005611">
    <property type="protein sequence ID" value="GFO24299.1"/>
    <property type="molecule type" value="Genomic_DNA"/>
</dbReference>
<keyword evidence="3" id="KW-0808">Transferase</keyword>
<comment type="caution">
    <text evidence="3">The sequence shown here is derived from an EMBL/GenBank/DDBJ whole genome shotgun (WGS) entry which is preliminary data.</text>
</comment>
<dbReference type="PANTHER" id="PTHR21367">
    <property type="entry name" value="ARGININE-TRNA-PROTEIN TRANSFERASE 1"/>
    <property type="match status" value="1"/>
</dbReference>
<dbReference type="GO" id="GO:0005737">
    <property type="term" value="C:cytoplasm"/>
    <property type="evidence" value="ECO:0007669"/>
    <property type="project" value="TreeGrafter"/>
</dbReference>